<dbReference type="InterPro" id="IPR036388">
    <property type="entry name" value="WH-like_DNA-bd_sf"/>
</dbReference>
<dbReference type="PANTHER" id="PTHR47691">
    <property type="entry name" value="REGULATOR-RELATED"/>
    <property type="match status" value="1"/>
</dbReference>
<dbReference type="RefSeq" id="WP_183958530.1">
    <property type="nucleotide sequence ID" value="NZ_JACHHP010000001.1"/>
</dbReference>
<accession>A0A7W8D279</accession>
<evidence type="ECO:0000313" key="6">
    <source>
        <dbReference type="EMBL" id="MBB5206489.1"/>
    </source>
</evidence>
<keyword evidence="4" id="KW-0472">Membrane</keyword>
<reference evidence="6 7" key="1">
    <citation type="submission" date="2020-08" db="EMBL/GenBank/DDBJ databases">
        <title>Genomic Encyclopedia of Type Strains, Phase IV (KMG-IV): sequencing the most valuable type-strain genomes for metagenomic binning, comparative biology and taxonomic classification.</title>
        <authorList>
            <person name="Goeker M."/>
        </authorList>
    </citation>
    <scope>NUCLEOTIDE SEQUENCE [LARGE SCALE GENOMIC DNA]</scope>
    <source>
        <strain evidence="6 7">DSM 24163</strain>
    </source>
</reference>
<sequence length="843" mass="88540">MPLYRFANFELDPARRELRRDGVPVDLPPKAFDVIVYLVQHRDRAVGRDELIAGVWGRVDVSDNVLDQIVLRARRALDDRGEARRCIATRPRFGFAWVAEVDAIETVVAPPRPVFAAPAPEPALEPEPEPDRVGDAAPASPPTPARPARLDDADLPARRTRRVAAFALAALALAAVALLPMWRSAPDTAPPPTLPTTGAADLLVLPFAVAPEANAGWARLGLMDLVAQRLRDAGADVAPSDNAVALVRGGAANGTDSDTAALTLAGDAGAAQTVRGDVAFIAGRWRVALRALAADAAPIAVQADADDPLDAARAAADRLALALDLHPAGLPDVPGDADLALRLQRIDAAILGDALDQARSELAAMTPAQRALPDVGRREATLLFRTGDLDAAQRRFDALLADTSPQDDPQERGTLLNALGNLALRRGDAAQAERRADEAIALLAPLPPSSALGRAYTGRAIARSTQERFAPAMEDFARARVVLESVGDRLGVARIDVNIGILEARRDRHADAEPVLATAADRLAAFNDLTNELYARVTLAQARLALLDPGAALSGDARLADLVAREPNAERRRYANLTRADVLAANGRLREARALLDALRSDAGTDGDVVLLGAAQALGAAWLATSDPAAAAREARTALNAPWDTESPRAYAWTWHTLVRALIAQGDATGAEAALDGFSAWAQRQRPDAVGTALALARAELAASGAQSGREADGDSRGSDGDSRVVDGITDAADAADTVRAAFDAALAAADATRLPVDQLRASDAYARWLAARGDSAQAAAVAGRATRWATRDFDAALLAARVQRDGGHVEAWHAALAQARRLAGERALPAEVVAEPVARGGR</sequence>
<evidence type="ECO:0000313" key="7">
    <source>
        <dbReference type="Proteomes" id="UP000521199"/>
    </source>
</evidence>
<dbReference type="InterPro" id="IPR011990">
    <property type="entry name" value="TPR-like_helical_dom_sf"/>
</dbReference>
<gene>
    <name evidence="6" type="ORF">HNQ52_000005</name>
</gene>
<keyword evidence="7" id="KW-1185">Reference proteome</keyword>
<dbReference type="CDD" id="cd00383">
    <property type="entry name" value="trans_reg_C"/>
    <property type="match status" value="1"/>
</dbReference>
<dbReference type="GO" id="GO:0006355">
    <property type="term" value="P:regulation of DNA-templated transcription"/>
    <property type="evidence" value="ECO:0007669"/>
    <property type="project" value="InterPro"/>
</dbReference>
<proteinExistence type="predicted"/>
<dbReference type="PROSITE" id="PS51755">
    <property type="entry name" value="OMPR_PHOB"/>
    <property type="match status" value="1"/>
</dbReference>
<dbReference type="GO" id="GO:0000160">
    <property type="term" value="P:phosphorelay signal transduction system"/>
    <property type="evidence" value="ECO:0007669"/>
    <property type="project" value="InterPro"/>
</dbReference>
<evidence type="ECO:0000256" key="2">
    <source>
        <dbReference type="PROSITE-ProRule" id="PRU01091"/>
    </source>
</evidence>
<evidence type="ECO:0000256" key="3">
    <source>
        <dbReference type="SAM" id="MobiDB-lite"/>
    </source>
</evidence>
<keyword evidence="1 2" id="KW-0238">DNA-binding</keyword>
<dbReference type="InterPro" id="IPR016032">
    <property type="entry name" value="Sig_transdc_resp-reg_C-effctor"/>
</dbReference>
<feature type="compositionally biased region" description="Basic and acidic residues" evidence="3">
    <location>
        <begin position="710"/>
        <end position="725"/>
    </location>
</feature>
<dbReference type="PANTHER" id="PTHR47691:SF3">
    <property type="entry name" value="HTH-TYPE TRANSCRIPTIONAL REGULATOR RV0890C-RELATED"/>
    <property type="match status" value="1"/>
</dbReference>
<organism evidence="6 7">
    <name type="scientific">Chiayiivirga flava</name>
    <dbReference type="NCBI Taxonomy" id="659595"/>
    <lineage>
        <taxon>Bacteria</taxon>
        <taxon>Pseudomonadati</taxon>
        <taxon>Pseudomonadota</taxon>
        <taxon>Gammaproteobacteria</taxon>
        <taxon>Lysobacterales</taxon>
        <taxon>Lysobacteraceae</taxon>
        <taxon>Chiayiivirga</taxon>
    </lineage>
</organism>
<dbReference type="SUPFAM" id="SSF48452">
    <property type="entry name" value="TPR-like"/>
    <property type="match status" value="1"/>
</dbReference>
<feature type="transmembrane region" description="Helical" evidence="4">
    <location>
        <begin position="163"/>
        <end position="182"/>
    </location>
</feature>
<dbReference type="Proteomes" id="UP000521199">
    <property type="component" value="Unassembled WGS sequence"/>
</dbReference>
<dbReference type="AlphaFoldDB" id="A0A7W8D279"/>
<feature type="region of interest" description="Disordered" evidence="3">
    <location>
        <begin position="118"/>
        <end position="151"/>
    </location>
</feature>
<dbReference type="Pfam" id="PF00486">
    <property type="entry name" value="Trans_reg_C"/>
    <property type="match status" value="1"/>
</dbReference>
<dbReference type="GO" id="GO:0003677">
    <property type="term" value="F:DNA binding"/>
    <property type="evidence" value="ECO:0007669"/>
    <property type="project" value="UniProtKB-UniRule"/>
</dbReference>
<dbReference type="InterPro" id="IPR001867">
    <property type="entry name" value="OmpR/PhoB-type_DNA-bd"/>
</dbReference>
<dbReference type="Gene3D" id="1.25.40.10">
    <property type="entry name" value="Tetratricopeptide repeat domain"/>
    <property type="match status" value="1"/>
</dbReference>
<protein>
    <submittedName>
        <fullName evidence="6">DNA-binding winged helix-turn-helix (WHTH) protein/tetratricopeptide (TPR) repeat protein</fullName>
    </submittedName>
</protein>
<feature type="domain" description="OmpR/PhoB-type" evidence="5">
    <location>
        <begin position="1"/>
        <end position="99"/>
    </location>
</feature>
<comment type="caution">
    <text evidence="6">The sequence shown here is derived from an EMBL/GenBank/DDBJ whole genome shotgun (WGS) entry which is preliminary data.</text>
</comment>
<keyword evidence="4" id="KW-0812">Transmembrane</keyword>
<dbReference type="Gene3D" id="1.10.10.10">
    <property type="entry name" value="Winged helix-like DNA-binding domain superfamily/Winged helix DNA-binding domain"/>
    <property type="match status" value="1"/>
</dbReference>
<evidence type="ECO:0000259" key="5">
    <source>
        <dbReference type="PROSITE" id="PS51755"/>
    </source>
</evidence>
<feature type="DNA-binding region" description="OmpR/PhoB-type" evidence="2">
    <location>
        <begin position="1"/>
        <end position="99"/>
    </location>
</feature>
<dbReference type="SMART" id="SM00862">
    <property type="entry name" value="Trans_reg_C"/>
    <property type="match status" value="1"/>
</dbReference>
<evidence type="ECO:0000256" key="4">
    <source>
        <dbReference type="SAM" id="Phobius"/>
    </source>
</evidence>
<evidence type="ECO:0000256" key="1">
    <source>
        <dbReference type="ARBA" id="ARBA00023125"/>
    </source>
</evidence>
<dbReference type="EMBL" id="JACHHP010000001">
    <property type="protein sequence ID" value="MBB5206489.1"/>
    <property type="molecule type" value="Genomic_DNA"/>
</dbReference>
<feature type="region of interest" description="Disordered" evidence="3">
    <location>
        <begin position="705"/>
        <end position="726"/>
    </location>
</feature>
<keyword evidence="4" id="KW-1133">Transmembrane helix</keyword>
<name>A0A7W8D279_9GAMM</name>
<dbReference type="SUPFAM" id="SSF46894">
    <property type="entry name" value="C-terminal effector domain of the bipartite response regulators"/>
    <property type="match status" value="1"/>
</dbReference>